<dbReference type="RefSeq" id="WP_249297338.1">
    <property type="nucleotide sequence ID" value="NZ_JACRSX010000002.1"/>
</dbReference>
<evidence type="ECO:0000313" key="6">
    <source>
        <dbReference type="EMBL" id="MBC8561671.1"/>
    </source>
</evidence>
<reference evidence="6 7" key="1">
    <citation type="submission" date="2020-08" db="EMBL/GenBank/DDBJ databases">
        <title>Genome public.</title>
        <authorList>
            <person name="Liu C."/>
            <person name="Sun Q."/>
        </authorList>
    </citation>
    <scope>NUCLEOTIDE SEQUENCE [LARGE SCALE GENOMIC DNA]</scope>
    <source>
        <strain evidence="6 7">NSJ-37</strain>
    </source>
</reference>
<evidence type="ECO:0000313" key="7">
    <source>
        <dbReference type="Proteomes" id="UP000606193"/>
    </source>
</evidence>
<dbReference type="InterPro" id="IPR007197">
    <property type="entry name" value="rSAM"/>
</dbReference>
<keyword evidence="3" id="KW-0408">Iron</keyword>
<comment type="caution">
    <text evidence="6">The sequence shown here is derived from an EMBL/GenBank/DDBJ whole genome shotgun (WGS) entry which is preliminary data.</text>
</comment>
<name>A0ABR7MZ74_9FIRM</name>
<dbReference type="SFLD" id="SFLDG01280">
    <property type="entry name" value="HydE/PylB-like"/>
    <property type="match status" value="1"/>
</dbReference>
<keyword evidence="1" id="KW-0949">S-adenosyl-L-methionine</keyword>
<dbReference type="PANTHER" id="PTHR43726">
    <property type="entry name" value="3-METHYLORNITHINE SYNTHASE"/>
    <property type="match status" value="1"/>
</dbReference>
<accession>A0ABR7MZ74</accession>
<dbReference type="SUPFAM" id="SSF102114">
    <property type="entry name" value="Radical SAM enzymes"/>
    <property type="match status" value="1"/>
</dbReference>
<protein>
    <submittedName>
        <fullName evidence="6">[FeFe] hydrogenase H-cluster radical SAM maturase HydE</fullName>
    </submittedName>
</protein>
<dbReference type="Pfam" id="PF04055">
    <property type="entry name" value="Radical_SAM"/>
    <property type="match status" value="1"/>
</dbReference>
<dbReference type="InterPro" id="IPR058240">
    <property type="entry name" value="rSAM_sf"/>
</dbReference>
<dbReference type="InterPro" id="IPR006638">
    <property type="entry name" value="Elp3/MiaA/NifB-like_rSAM"/>
</dbReference>
<keyword evidence="2" id="KW-0479">Metal-binding</keyword>
<evidence type="ECO:0000259" key="5">
    <source>
        <dbReference type="PROSITE" id="PS51918"/>
    </source>
</evidence>
<dbReference type="PIRSF" id="PIRSF004762">
    <property type="entry name" value="CHP00423"/>
    <property type="match status" value="1"/>
</dbReference>
<keyword evidence="7" id="KW-1185">Reference proteome</keyword>
<dbReference type="InterPro" id="IPR024021">
    <property type="entry name" value="FeFe-hyd_HydE_rSAM"/>
</dbReference>
<gene>
    <name evidence="6" type="primary">hydE</name>
    <name evidence="6" type="ORF">H8704_03335</name>
</gene>
<dbReference type="SFLD" id="SFLDS00029">
    <property type="entry name" value="Radical_SAM"/>
    <property type="match status" value="1"/>
</dbReference>
<feature type="domain" description="Radical SAM core" evidence="5">
    <location>
        <begin position="52"/>
        <end position="274"/>
    </location>
</feature>
<dbReference type="InterPro" id="IPR034422">
    <property type="entry name" value="HydE/PylB-like"/>
</dbReference>
<evidence type="ECO:0000256" key="2">
    <source>
        <dbReference type="ARBA" id="ARBA00022723"/>
    </source>
</evidence>
<sequence length="350" mass="40826">MNEGLQEYAQRLRVSGQLDASAYGEMIRFRDAELMGLVCKYAMQTRMERAAESIQWLGTIDISSYCKNDCYYCGLRRDNRFAERYRMDLDEILSCCEAGLQHGITNYLIQGGEDLWYTTERITEMIRGMKKLSKDITIFLSLGEKSRAVYQTWKQAGAEGYLLCYQTSDDRFYHKLHPNKMSLLRKKQCLWELKELGYLVGTGFMIGTPYQRITDLADEFAFLRQLAPDMMMVETFLASDGTPFEKERNGVLDLTYFVMALLRLSFPKLYMPVTQTVEFFDRDGMRQGVRAGADIVLVDLTPEQWRKQYHCYQRAVRRGKIGLENMADFKRSLQEADYEIAGIHERICRR</sequence>
<evidence type="ECO:0000256" key="3">
    <source>
        <dbReference type="ARBA" id="ARBA00023004"/>
    </source>
</evidence>
<keyword evidence="4" id="KW-0411">Iron-sulfur</keyword>
<evidence type="ECO:0000256" key="4">
    <source>
        <dbReference type="ARBA" id="ARBA00023014"/>
    </source>
</evidence>
<dbReference type="EMBL" id="JACRSX010000002">
    <property type="protein sequence ID" value="MBC8561671.1"/>
    <property type="molecule type" value="Genomic_DNA"/>
</dbReference>
<dbReference type="NCBIfam" id="TIGR03956">
    <property type="entry name" value="rSAM_HydE"/>
    <property type="match status" value="1"/>
</dbReference>
<dbReference type="PROSITE" id="PS51918">
    <property type="entry name" value="RADICAL_SAM"/>
    <property type="match status" value="1"/>
</dbReference>
<dbReference type="PANTHER" id="PTHR43726:SF1">
    <property type="entry name" value="BIOTIN SYNTHASE"/>
    <property type="match status" value="1"/>
</dbReference>
<evidence type="ECO:0000256" key="1">
    <source>
        <dbReference type="ARBA" id="ARBA00022691"/>
    </source>
</evidence>
<dbReference type="Gene3D" id="3.20.20.70">
    <property type="entry name" value="Aldolase class I"/>
    <property type="match status" value="1"/>
</dbReference>
<dbReference type="SMART" id="SM00729">
    <property type="entry name" value="Elp3"/>
    <property type="match status" value="1"/>
</dbReference>
<proteinExistence type="predicted"/>
<dbReference type="Proteomes" id="UP000606193">
    <property type="component" value="Unassembled WGS sequence"/>
</dbReference>
<organism evidence="6 7">
    <name type="scientific">Jutongia huaianensis</name>
    <dbReference type="NCBI Taxonomy" id="2763668"/>
    <lineage>
        <taxon>Bacteria</taxon>
        <taxon>Bacillati</taxon>
        <taxon>Bacillota</taxon>
        <taxon>Clostridia</taxon>
        <taxon>Lachnospirales</taxon>
        <taxon>Lachnospiraceae</taxon>
        <taxon>Jutongia</taxon>
    </lineage>
</organism>
<dbReference type="InterPro" id="IPR013785">
    <property type="entry name" value="Aldolase_TIM"/>
</dbReference>
<dbReference type="SFLD" id="SFLDG01060">
    <property type="entry name" value="BATS_domain_containing"/>
    <property type="match status" value="1"/>
</dbReference>